<dbReference type="Pfam" id="PF13181">
    <property type="entry name" value="TPR_8"/>
    <property type="match status" value="1"/>
</dbReference>
<feature type="repeat" description="TPR" evidence="1">
    <location>
        <begin position="732"/>
        <end position="765"/>
    </location>
</feature>
<gene>
    <name evidence="4" type="primary">prsT</name>
    <name evidence="4" type="ORF">G5S32_14970</name>
</gene>
<feature type="repeat" description="TPR" evidence="1">
    <location>
        <begin position="55"/>
        <end position="88"/>
    </location>
</feature>
<name>A0A6G7CMM9_9VIBR</name>
<feature type="repeat" description="TPR" evidence="1">
    <location>
        <begin position="597"/>
        <end position="630"/>
    </location>
</feature>
<proteinExistence type="predicted"/>
<dbReference type="Pfam" id="PF14559">
    <property type="entry name" value="TPR_19"/>
    <property type="match status" value="1"/>
</dbReference>
<dbReference type="AlphaFoldDB" id="A0A6G7CMM9"/>
<keyword evidence="1" id="KW-0802">TPR repeat</keyword>
<evidence type="ECO:0000313" key="4">
    <source>
        <dbReference type="EMBL" id="QIH43306.1"/>
    </source>
</evidence>
<evidence type="ECO:0000256" key="1">
    <source>
        <dbReference type="PROSITE-ProRule" id="PRU00339"/>
    </source>
</evidence>
<accession>A0A6G7CMM9</accession>
<evidence type="ECO:0000313" key="5">
    <source>
        <dbReference type="Proteomes" id="UP000503003"/>
    </source>
</evidence>
<feature type="repeat" description="TPR" evidence="1">
    <location>
        <begin position="192"/>
        <end position="225"/>
    </location>
</feature>
<keyword evidence="5" id="KW-1185">Reference proteome</keyword>
<dbReference type="PROSITE" id="PS50005">
    <property type="entry name" value="TPR"/>
    <property type="match status" value="5"/>
</dbReference>
<dbReference type="KEGG" id="vzi:G5S32_14970"/>
<dbReference type="PANTHER" id="PTHR12558">
    <property type="entry name" value="CELL DIVISION CYCLE 16,23,27"/>
    <property type="match status" value="1"/>
</dbReference>
<dbReference type="SMART" id="SM00028">
    <property type="entry name" value="TPR"/>
    <property type="match status" value="9"/>
</dbReference>
<dbReference type="Proteomes" id="UP000503003">
    <property type="component" value="Chromosome 2"/>
</dbReference>
<dbReference type="RefSeq" id="WP_165312843.1">
    <property type="nucleotide sequence ID" value="NZ_CP049332.1"/>
</dbReference>
<dbReference type="Gene3D" id="1.25.40.10">
    <property type="entry name" value="Tetratricopeptide repeat domain"/>
    <property type="match status" value="7"/>
</dbReference>
<dbReference type="InterPro" id="IPR056413">
    <property type="entry name" value="TPR_CcmH_CycH"/>
</dbReference>
<feature type="domain" description="Cytochrome c-type biogenesis protein H TPR" evidence="3">
    <location>
        <begin position="185"/>
        <end position="281"/>
    </location>
</feature>
<dbReference type="EMBL" id="CP049332">
    <property type="protein sequence ID" value="QIH43306.1"/>
    <property type="molecule type" value="Genomic_DNA"/>
</dbReference>
<dbReference type="InterPro" id="IPR014266">
    <property type="entry name" value="PEP-CTERM_TPR_PrsT"/>
</dbReference>
<dbReference type="SUPFAM" id="SSF48452">
    <property type="entry name" value="TPR-like"/>
    <property type="match status" value="5"/>
</dbReference>
<sequence>MKNTVIVFATTSLFYCYPTLADKYLDNAQKYIEKNEIPSAVIELKNSIQNSPDDAKPRLLLGKIYLQQGGYLEAEKELSKALELGSPNEEVITSLLNAKLNLGKNQEVINTVSDSRVSDPYINSELFALKSMAELNLNQVDSARQSLQLAGDAALDSHYVKLSQARLDATQNNIEQAIRLVDEVIDKDDTNTDAWILKGHLEMAKRDFAKAAESYSKAYQLSPKASQYTLFLSRALVLDNQMDKAQPYIDNILKQIPNQVLANEMKASIDFSKSNFESAKQHADRAINNGSENLVTMLISGVASYNLKLYEQSNHRLKQILPRLPEDHFARRLYIVTQLKLGYIDEAIQEAERLNVDSKENSTFLSQTSMELSKLGRDEEALTLAKKAYESDKGQFNEMMLGMVKLSSHDSSGIEDLKSALAEQPDKRKAEIGIGYYYLQLGAIDEAQNVADKWLKSDTNDVDALVLHGTILLSQSQSDQASDAYLKALSIDPDHIQGNLLYSRLLASREQWEQAFQYAYKTKTLAPNNELATKLLFISGQKANKAPELLKLINTQISQNPTNLNLVPQKAIALVLNNETTQALNLLEKQPEQNKTAKMWALIGNIYFSKKQWSDAERAYLKWLDIAPTDVDAHIRSIFISGMTKKYGSGIALANNASQIFPTDIRFTILKIDLLIKSGKTDDAQKLLDTMTSSVRDLEYTLKQQAVIYISDNLLDKAIPVLQKRYKTYPGLESAKELSLLYVQNNQAEEAIKFLSEVINQYPDKARALQLLLADIQSKQSSDEAIEQYKVIIKREPNNVIALNNLSWVYMGKENFIEACQYSKRAYDLADGHPQIDDTHGYCLLKSGEIKEAVSILKKAYQAVSANPEIALHYTESLIADNQIRQAQLVLDGIVTNNSVFLEQKKALEVKLSSL</sequence>
<feature type="repeat" description="TPR" evidence="1">
    <location>
        <begin position="462"/>
        <end position="495"/>
    </location>
</feature>
<dbReference type="InterPro" id="IPR011990">
    <property type="entry name" value="TPR-like_helical_dom_sf"/>
</dbReference>
<keyword evidence="2" id="KW-0175">Coiled coil</keyword>
<evidence type="ECO:0000259" key="3">
    <source>
        <dbReference type="Pfam" id="PF23914"/>
    </source>
</evidence>
<dbReference type="PANTHER" id="PTHR12558:SF13">
    <property type="entry name" value="CELL DIVISION CYCLE PROTEIN 27 HOMOLOG"/>
    <property type="match status" value="1"/>
</dbReference>
<reference evidence="4 5" key="1">
    <citation type="submission" date="2020-02" db="EMBL/GenBank/DDBJ databases">
        <title>A complete genome of a marine bacterium Vibrio sp. ZWAL4003 isolated from the mangrove sediment with the ability to degrade polysaccharides.</title>
        <authorList>
            <person name="Wu J."/>
            <person name="Qu W."/>
            <person name="Zeng R."/>
        </authorList>
    </citation>
    <scope>NUCLEOTIDE SEQUENCE [LARGE SCALE GENOMIC DNA]</scope>
    <source>
        <strain evidence="4 5">ZWAL4003</strain>
    </source>
</reference>
<dbReference type="NCBIfam" id="TIGR02917">
    <property type="entry name" value="PEP_TPR_lipo"/>
    <property type="match status" value="1"/>
</dbReference>
<dbReference type="InterPro" id="IPR019734">
    <property type="entry name" value="TPR_rpt"/>
</dbReference>
<evidence type="ECO:0000256" key="2">
    <source>
        <dbReference type="SAM" id="Coils"/>
    </source>
</evidence>
<organism evidence="4 5">
    <name type="scientific">Vibrio ziniensis</name>
    <dbReference type="NCBI Taxonomy" id="2711221"/>
    <lineage>
        <taxon>Bacteria</taxon>
        <taxon>Pseudomonadati</taxon>
        <taxon>Pseudomonadota</taxon>
        <taxon>Gammaproteobacteria</taxon>
        <taxon>Vibrionales</taxon>
        <taxon>Vibrionaceae</taxon>
        <taxon>Vibrio</taxon>
    </lineage>
</organism>
<feature type="coiled-coil region" evidence="2">
    <location>
        <begin position="160"/>
        <end position="187"/>
    </location>
</feature>
<protein>
    <submittedName>
        <fullName evidence="4">PEP-CTERM system TPR-repeat protein PrsT</fullName>
    </submittedName>
</protein>
<dbReference type="Pfam" id="PF23914">
    <property type="entry name" value="TPR_CcmH_CycH"/>
    <property type="match status" value="1"/>
</dbReference>